<evidence type="ECO:0000256" key="3">
    <source>
        <dbReference type="ARBA" id="ARBA00023125"/>
    </source>
</evidence>
<sequence>MAKKPSMGRQKIKIAKIEIKNHLQVTFSKRRSGIFKKASELCTLCGVEIAIVVFSPAGKVFSFGHPNVEPIIERFSSRNPSPNPNSFRLLEAHMNATVCELNLQLGHILNELEVETKRGDTLDHMIKSSQSHYWWESPVSKLGLHELEQLRNAMEELTKTVTTQASKLMSVVTNPSSFFKSTGAGVFDQYESKPTHDQVFLGSSTAPVNDNFGYCHGFF</sequence>
<reference evidence="8" key="1">
    <citation type="submission" date="2024-07" db="EMBL/GenBank/DDBJ databases">
        <title>Two chromosome-level genome assemblies of Korean endemic species Abeliophyllum distichum and Forsythia ovata (Oleaceae).</title>
        <authorList>
            <person name="Jang H."/>
        </authorList>
    </citation>
    <scope>NUCLEOTIDE SEQUENCE [LARGE SCALE GENOMIC DNA]</scope>
</reference>
<dbReference type="PANTHER" id="PTHR11945:SF629">
    <property type="entry name" value="OS02G0164450 PROTEIN"/>
    <property type="match status" value="1"/>
</dbReference>
<dbReference type="PRINTS" id="PR00404">
    <property type="entry name" value="MADSDOMAIN"/>
</dbReference>
<dbReference type="EMBL" id="JBFOLJ010000014">
    <property type="protein sequence ID" value="KAL2476816.1"/>
    <property type="molecule type" value="Genomic_DNA"/>
</dbReference>
<dbReference type="GO" id="GO:0003677">
    <property type="term" value="F:DNA binding"/>
    <property type="evidence" value="ECO:0007669"/>
    <property type="project" value="UniProtKB-KW"/>
</dbReference>
<dbReference type="PANTHER" id="PTHR11945">
    <property type="entry name" value="MADS BOX PROTEIN"/>
    <property type="match status" value="1"/>
</dbReference>
<dbReference type="SMART" id="SM00432">
    <property type="entry name" value="MADS"/>
    <property type="match status" value="1"/>
</dbReference>
<comment type="subcellular location">
    <subcellularLocation>
        <location evidence="1">Nucleus</location>
    </subcellularLocation>
</comment>
<evidence type="ECO:0000256" key="4">
    <source>
        <dbReference type="ARBA" id="ARBA00023163"/>
    </source>
</evidence>
<gene>
    <name evidence="7" type="ORF">Fot_45830</name>
</gene>
<evidence type="ECO:0000259" key="6">
    <source>
        <dbReference type="PROSITE" id="PS50066"/>
    </source>
</evidence>
<dbReference type="FunFam" id="3.40.1810.10:FF:000006">
    <property type="entry name" value="Agamous-like MADS-box protein AGL62"/>
    <property type="match status" value="1"/>
</dbReference>
<dbReference type="SUPFAM" id="SSF55455">
    <property type="entry name" value="SRF-like"/>
    <property type="match status" value="1"/>
</dbReference>
<keyword evidence="4" id="KW-0804">Transcription</keyword>
<evidence type="ECO:0000256" key="1">
    <source>
        <dbReference type="ARBA" id="ARBA00004123"/>
    </source>
</evidence>
<dbReference type="PROSITE" id="PS50066">
    <property type="entry name" value="MADS_BOX_2"/>
    <property type="match status" value="1"/>
</dbReference>
<evidence type="ECO:0000256" key="2">
    <source>
        <dbReference type="ARBA" id="ARBA00023015"/>
    </source>
</evidence>
<comment type="caution">
    <text evidence="7">The sequence shown here is derived from an EMBL/GenBank/DDBJ whole genome shotgun (WGS) entry which is preliminary data.</text>
</comment>
<dbReference type="Gene3D" id="3.40.1810.10">
    <property type="entry name" value="Transcription factor, MADS-box"/>
    <property type="match status" value="1"/>
</dbReference>
<protein>
    <submittedName>
        <fullName evidence="7">Agamous-like MADS-box protein AGL62</fullName>
    </submittedName>
</protein>
<proteinExistence type="predicted"/>
<keyword evidence="3" id="KW-0238">DNA-binding</keyword>
<keyword evidence="8" id="KW-1185">Reference proteome</keyword>
<dbReference type="Pfam" id="PF00319">
    <property type="entry name" value="SRF-TF"/>
    <property type="match status" value="1"/>
</dbReference>
<dbReference type="InterPro" id="IPR002100">
    <property type="entry name" value="TF_MADSbox"/>
</dbReference>
<keyword evidence="2" id="KW-0805">Transcription regulation</keyword>
<evidence type="ECO:0000313" key="8">
    <source>
        <dbReference type="Proteomes" id="UP001604277"/>
    </source>
</evidence>
<organism evidence="7 8">
    <name type="scientific">Forsythia ovata</name>
    <dbReference type="NCBI Taxonomy" id="205694"/>
    <lineage>
        <taxon>Eukaryota</taxon>
        <taxon>Viridiplantae</taxon>
        <taxon>Streptophyta</taxon>
        <taxon>Embryophyta</taxon>
        <taxon>Tracheophyta</taxon>
        <taxon>Spermatophyta</taxon>
        <taxon>Magnoliopsida</taxon>
        <taxon>eudicotyledons</taxon>
        <taxon>Gunneridae</taxon>
        <taxon>Pentapetalae</taxon>
        <taxon>asterids</taxon>
        <taxon>lamiids</taxon>
        <taxon>Lamiales</taxon>
        <taxon>Oleaceae</taxon>
        <taxon>Forsythieae</taxon>
        <taxon>Forsythia</taxon>
    </lineage>
</organism>
<dbReference type="Gene3D" id="6.10.140.920">
    <property type="match status" value="1"/>
</dbReference>
<evidence type="ECO:0000313" key="7">
    <source>
        <dbReference type="EMBL" id="KAL2476816.1"/>
    </source>
</evidence>
<name>A0ABD1QPA1_9LAMI</name>
<dbReference type="GO" id="GO:0005634">
    <property type="term" value="C:nucleus"/>
    <property type="evidence" value="ECO:0007669"/>
    <property type="project" value="UniProtKB-SubCell"/>
</dbReference>
<dbReference type="Proteomes" id="UP001604277">
    <property type="component" value="Unassembled WGS sequence"/>
</dbReference>
<accession>A0ABD1QPA1</accession>
<evidence type="ECO:0000256" key="5">
    <source>
        <dbReference type="ARBA" id="ARBA00023242"/>
    </source>
</evidence>
<dbReference type="InterPro" id="IPR036879">
    <property type="entry name" value="TF_MADSbox_sf"/>
</dbReference>
<keyword evidence="5" id="KW-0539">Nucleus</keyword>
<feature type="domain" description="MADS-box" evidence="6">
    <location>
        <begin position="7"/>
        <end position="67"/>
    </location>
</feature>
<dbReference type="AlphaFoldDB" id="A0ABD1QPA1"/>